<evidence type="ECO:0000313" key="1">
    <source>
        <dbReference type="EMBL" id="KHG27624.1"/>
    </source>
</evidence>
<gene>
    <name evidence="1" type="ORF">F383_13408</name>
</gene>
<sequence>MVHVDSYRVELEFVGFVFVLDNSKLNDKTTLLDVLPRIVSTIISIT</sequence>
<dbReference type="EMBL" id="KN441831">
    <property type="protein sequence ID" value="KHG27624.1"/>
    <property type="molecule type" value="Genomic_DNA"/>
</dbReference>
<reference evidence="2" key="1">
    <citation type="submission" date="2014-09" db="EMBL/GenBank/DDBJ databases">
        <authorList>
            <person name="Mudge J."/>
            <person name="Ramaraj T."/>
            <person name="Lindquist I.E."/>
            <person name="Bharti A.K."/>
            <person name="Sundararajan A."/>
            <person name="Cameron C.T."/>
            <person name="Woodward J.E."/>
            <person name="May G.D."/>
            <person name="Brubaker C."/>
            <person name="Broadhvest J."/>
            <person name="Wilkins T.A."/>
        </authorList>
    </citation>
    <scope>NUCLEOTIDE SEQUENCE</scope>
    <source>
        <strain evidence="2">cv. AKA8401</strain>
    </source>
</reference>
<organism evidence="1 2">
    <name type="scientific">Gossypium arboreum</name>
    <name type="common">Tree cotton</name>
    <name type="synonym">Gossypium nanking</name>
    <dbReference type="NCBI Taxonomy" id="29729"/>
    <lineage>
        <taxon>Eukaryota</taxon>
        <taxon>Viridiplantae</taxon>
        <taxon>Streptophyta</taxon>
        <taxon>Embryophyta</taxon>
        <taxon>Tracheophyta</taxon>
        <taxon>Spermatophyta</taxon>
        <taxon>Magnoliopsida</taxon>
        <taxon>eudicotyledons</taxon>
        <taxon>Gunneridae</taxon>
        <taxon>Pentapetalae</taxon>
        <taxon>rosids</taxon>
        <taxon>malvids</taxon>
        <taxon>Malvales</taxon>
        <taxon>Malvaceae</taxon>
        <taxon>Malvoideae</taxon>
        <taxon>Gossypium</taxon>
    </lineage>
</organism>
<dbReference type="Proteomes" id="UP000032142">
    <property type="component" value="Unassembled WGS sequence"/>
</dbReference>
<keyword evidence="2" id="KW-1185">Reference proteome</keyword>
<protein>
    <submittedName>
        <fullName evidence="1">Uncharacterized protein</fullName>
    </submittedName>
</protein>
<accession>A0A0B0PT60</accession>
<evidence type="ECO:0000313" key="2">
    <source>
        <dbReference type="Proteomes" id="UP000032142"/>
    </source>
</evidence>
<dbReference type="AlphaFoldDB" id="A0A0B0PT60"/>
<name>A0A0B0PT60_GOSAR</name>
<proteinExistence type="predicted"/>